<gene>
    <name evidence="3" type="ORF">Nocox_18650</name>
</gene>
<feature type="transmembrane region" description="Helical" evidence="2">
    <location>
        <begin position="70"/>
        <end position="88"/>
    </location>
</feature>
<protein>
    <submittedName>
        <fullName evidence="3">Uncharacterized protein</fullName>
    </submittedName>
</protein>
<feature type="transmembrane region" description="Helical" evidence="2">
    <location>
        <begin position="46"/>
        <end position="64"/>
    </location>
</feature>
<reference evidence="3 4" key="1">
    <citation type="journal article" date="2021" name="ACS Chem. Biol.">
        <title>Genomic-Led Discovery of a Novel Glycopeptide Antibiotic by Nonomuraea coxensis DSM 45129.</title>
        <authorList>
            <person name="Yushchuk O."/>
            <person name="Vior N.M."/>
            <person name="Andreo-Vidal A."/>
            <person name="Berini F."/>
            <person name="Ruckert C."/>
            <person name="Busche T."/>
            <person name="Binda E."/>
            <person name="Kalinowski J."/>
            <person name="Truman A.W."/>
            <person name="Marinelli F."/>
        </authorList>
    </citation>
    <scope>NUCLEOTIDE SEQUENCE [LARGE SCALE GENOMIC DNA]</scope>
    <source>
        <strain evidence="3 4">DSM 45129</strain>
    </source>
</reference>
<keyword evidence="2" id="KW-1133">Transmembrane helix</keyword>
<name>A0ABX8U3L3_9ACTN</name>
<keyword evidence="2" id="KW-0472">Membrane</keyword>
<evidence type="ECO:0000256" key="1">
    <source>
        <dbReference type="SAM" id="Coils"/>
    </source>
</evidence>
<dbReference type="Proteomes" id="UP000824681">
    <property type="component" value="Chromosome"/>
</dbReference>
<sequence>MADMVVDPQIPPDDAQVLRQSRRVLVKMRQGWAPQPRKALSDRHRGMVSVFATVVFFGLLLGLGAAIRGLGLLLLVLVGIPLVIVLFARQDLSEEDEDDTERETYELLRWHEGRYVLPDDLDESARRLLARAQRAVAAVTGSRVNTEGLLDDARNAVMLPAEEWEIARLLAKLSALRAKHRETVSRGLTPEVEAVAEPLARALDGSEAAVLARVEALERYAANVTEAERAYHAHEQIEELRGRLHQYEELVAETGADAFAVPELDRLAADADRLEQALRRSVGSAREAFRYLEPGAPKEVPGPPGEP</sequence>
<dbReference type="EMBL" id="CP068985">
    <property type="protein sequence ID" value="QYC41339.1"/>
    <property type="molecule type" value="Genomic_DNA"/>
</dbReference>
<feature type="coiled-coil region" evidence="1">
    <location>
        <begin position="217"/>
        <end position="257"/>
    </location>
</feature>
<evidence type="ECO:0000313" key="4">
    <source>
        <dbReference type="Proteomes" id="UP000824681"/>
    </source>
</evidence>
<accession>A0ABX8U3L3</accession>
<keyword evidence="2" id="KW-0812">Transmembrane</keyword>
<keyword evidence="1" id="KW-0175">Coiled coil</keyword>
<keyword evidence="4" id="KW-1185">Reference proteome</keyword>
<evidence type="ECO:0000313" key="3">
    <source>
        <dbReference type="EMBL" id="QYC41339.1"/>
    </source>
</evidence>
<organism evidence="3 4">
    <name type="scientific">Nonomuraea coxensis DSM 45129</name>
    <dbReference type="NCBI Taxonomy" id="1122611"/>
    <lineage>
        <taxon>Bacteria</taxon>
        <taxon>Bacillati</taxon>
        <taxon>Actinomycetota</taxon>
        <taxon>Actinomycetes</taxon>
        <taxon>Streptosporangiales</taxon>
        <taxon>Streptosporangiaceae</taxon>
        <taxon>Nonomuraea</taxon>
    </lineage>
</organism>
<proteinExistence type="predicted"/>
<evidence type="ECO:0000256" key="2">
    <source>
        <dbReference type="SAM" id="Phobius"/>
    </source>
</evidence>